<sequence length="30" mass="3205">ESQAHALNRQLAPAGQDSCGRRQCQVPLGL</sequence>
<evidence type="ECO:0000313" key="2">
    <source>
        <dbReference type="EMBL" id="JAC71546.1"/>
    </source>
</evidence>
<organism evidence="2">
    <name type="scientific">Tetraselmis sp. GSL018</name>
    <dbReference type="NCBI Taxonomy" id="582737"/>
    <lineage>
        <taxon>Eukaryota</taxon>
        <taxon>Viridiplantae</taxon>
        <taxon>Chlorophyta</taxon>
        <taxon>core chlorophytes</taxon>
        <taxon>Chlorodendrophyceae</taxon>
        <taxon>Chlorodendrales</taxon>
        <taxon>Chlorodendraceae</taxon>
        <taxon>Tetraselmis</taxon>
    </lineage>
</organism>
<proteinExistence type="predicted"/>
<reference evidence="2" key="1">
    <citation type="submission" date="2014-05" db="EMBL/GenBank/DDBJ databases">
        <title>The transcriptome of the halophilic microalga Tetraselmis sp. GSL018 isolated from the Great Salt Lake, Utah.</title>
        <authorList>
            <person name="Jinkerson R.E."/>
            <person name="D'Adamo S."/>
            <person name="Posewitz M.C."/>
        </authorList>
    </citation>
    <scope>NUCLEOTIDE SEQUENCE</scope>
    <source>
        <strain evidence="2">GSL018</strain>
    </source>
</reference>
<evidence type="ECO:0000256" key="1">
    <source>
        <dbReference type="SAM" id="MobiDB-lite"/>
    </source>
</evidence>
<protein>
    <submittedName>
        <fullName evidence="2">Uncharacterized protein</fullName>
    </submittedName>
</protein>
<gene>
    <name evidence="2" type="ORF">TSPGSL018_1649</name>
</gene>
<dbReference type="EMBL" id="GBEZ01014534">
    <property type="protein sequence ID" value="JAC71546.1"/>
    <property type="molecule type" value="Transcribed_RNA"/>
</dbReference>
<feature type="non-terminal residue" evidence="2">
    <location>
        <position position="1"/>
    </location>
</feature>
<dbReference type="AlphaFoldDB" id="A0A061RLY6"/>
<name>A0A061RLY6_9CHLO</name>
<feature type="region of interest" description="Disordered" evidence="1">
    <location>
        <begin position="1"/>
        <end position="20"/>
    </location>
</feature>
<accession>A0A061RLY6</accession>